<accession>A0A8J6CHU5</accession>
<dbReference type="Pfam" id="PF00664">
    <property type="entry name" value="ABC_membrane"/>
    <property type="match status" value="1"/>
</dbReference>
<dbReference type="Pfam" id="PF00005">
    <property type="entry name" value="ABC_tran"/>
    <property type="match status" value="1"/>
</dbReference>
<keyword evidence="3" id="KW-0547">Nucleotide-binding</keyword>
<evidence type="ECO:0000313" key="13">
    <source>
        <dbReference type="EMBL" id="KAG8470630.1"/>
    </source>
</evidence>
<evidence type="ECO:0000256" key="4">
    <source>
        <dbReference type="ARBA" id="ARBA00022840"/>
    </source>
</evidence>
<dbReference type="InterPro" id="IPR039421">
    <property type="entry name" value="Type_1_exporter"/>
</dbReference>
<dbReference type="SUPFAM" id="SSF52540">
    <property type="entry name" value="P-loop containing nucleoside triphosphate hydrolases"/>
    <property type="match status" value="1"/>
</dbReference>
<feature type="transmembrane region" description="Helical" evidence="9">
    <location>
        <begin position="210"/>
        <end position="233"/>
    </location>
</feature>
<protein>
    <recommendedName>
        <fullName evidence="15">ATP-dependent transporter ycf16</fullName>
    </recommendedName>
</protein>
<evidence type="ECO:0000259" key="12">
    <source>
        <dbReference type="PROSITE" id="PS50929"/>
    </source>
</evidence>
<dbReference type="PROSITE" id="PS50893">
    <property type="entry name" value="ABC_TRANSPORTER_2"/>
    <property type="match status" value="1"/>
</dbReference>
<reference evidence="13" key="1">
    <citation type="submission" date="2021-05" db="EMBL/GenBank/DDBJ databases">
        <title>The genome of the haptophyte Pavlova lutheri (Diacronema luteri, Pavlovales) - a model for lipid biosynthesis in eukaryotic algae.</title>
        <authorList>
            <person name="Hulatt C.J."/>
            <person name="Posewitz M.C."/>
        </authorList>
    </citation>
    <scope>NUCLEOTIDE SEQUENCE</scope>
    <source>
        <strain evidence="13">NIVA-4/92</strain>
    </source>
</reference>
<comment type="similarity">
    <text evidence="7">Belongs to the ABC transporter superfamily. ABCB family. Heavy Metal importer (TC 3.A.1.210) subfamily.</text>
</comment>
<gene>
    <name evidence="13" type="ORF">KFE25_009051</name>
</gene>
<dbReference type="Gene3D" id="3.40.50.300">
    <property type="entry name" value="P-loop containing nucleotide triphosphate hydrolases"/>
    <property type="match status" value="1"/>
</dbReference>
<dbReference type="SUPFAM" id="SSF90123">
    <property type="entry name" value="ABC transporter transmembrane region"/>
    <property type="match status" value="1"/>
</dbReference>
<evidence type="ECO:0000313" key="14">
    <source>
        <dbReference type="Proteomes" id="UP000751190"/>
    </source>
</evidence>
<keyword evidence="6 9" id="KW-0472">Membrane</keyword>
<evidence type="ECO:0000256" key="7">
    <source>
        <dbReference type="ARBA" id="ARBA00024363"/>
    </source>
</evidence>
<evidence type="ECO:0000256" key="9">
    <source>
        <dbReference type="SAM" id="Phobius"/>
    </source>
</evidence>
<keyword evidence="2 9" id="KW-0812">Transmembrane</keyword>
<feature type="region of interest" description="Disordered" evidence="8">
    <location>
        <begin position="462"/>
        <end position="484"/>
    </location>
</feature>
<feature type="domain" description="ABC transporter" evidence="11">
    <location>
        <begin position="486"/>
        <end position="756"/>
    </location>
</feature>
<evidence type="ECO:0008006" key="15">
    <source>
        <dbReference type="Google" id="ProtNLM"/>
    </source>
</evidence>
<dbReference type="GO" id="GO:0140359">
    <property type="term" value="F:ABC-type transporter activity"/>
    <property type="evidence" value="ECO:0007669"/>
    <property type="project" value="InterPro"/>
</dbReference>
<feature type="domain" description="ABC transmembrane type-1" evidence="12">
    <location>
        <begin position="93"/>
        <end position="383"/>
    </location>
</feature>
<dbReference type="PANTHER" id="PTHR24221:SF654">
    <property type="entry name" value="ATP-BINDING CASSETTE SUB-FAMILY B MEMBER 6"/>
    <property type="match status" value="1"/>
</dbReference>
<dbReference type="GO" id="GO:0005524">
    <property type="term" value="F:ATP binding"/>
    <property type="evidence" value="ECO:0007669"/>
    <property type="project" value="UniProtKB-KW"/>
</dbReference>
<evidence type="ECO:0000256" key="3">
    <source>
        <dbReference type="ARBA" id="ARBA00022741"/>
    </source>
</evidence>
<dbReference type="InterPro" id="IPR003439">
    <property type="entry name" value="ABC_transporter-like_ATP-bd"/>
</dbReference>
<keyword evidence="4" id="KW-0067">ATP-binding</keyword>
<comment type="caution">
    <text evidence="13">The sequence shown here is derived from an EMBL/GenBank/DDBJ whole genome shotgun (WGS) entry which is preliminary data.</text>
</comment>
<evidence type="ECO:0000256" key="10">
    <source>
        <dbReference type="SAM" id="SignalP"/>
    </source>
</evidence>
<evidence type="ECO:0000256" key="2">
    <source>
        <dbReference type="ARBA" id="ARBA00022692"/>
    </source>
</evidence>
<dbReference type="InterPro" id="IPR003593">
    <property type="entry name" value="AAA+_ATPase"/>
</dbReference>
<feature type="region of interest" description="Disordered" evidence="8">
    <location>
        <begin position="624"/>
        <end position="655"/>
    </location>
</feature>
<dbReference type="InterPro" id="IPR011527">
    <property type="entry name" value="ABC1_TM_dom"/>
</dbReference>
<dbReference type="InterPro" id="IPR036640">
    <property type="entry name" value="ABC1_TM_sf"/>
</dbReference>
<dbReference type="OrthoDB" id="6500128at2759"/>
<keyword evidence="5 9" id="KW-1133">Transmembrane helix</keyword>
<dbReference type="AlphaFoldDB" id="A0A8J6CHU5"/>
<dbReference type="EMBL" id="JAGTXO010000001">
    <property type="protein sequence ID" value="KAG8470630.1"/>
    <property type="molecule type" value="Genomic_DNA"/>
</dbReference>
<dbReference type="Proteomes" id="UP000751190">
    <property type="component" value="Unassembled WGS sequence"/>
</dbReference>
<dbReference type="GO" id="GO:0016020">
    <property type="term" value="C:membrane"/>
    <property type="evidence" value="ECO:0007669"/>
    <property type="project" value="UniProtKB-SubCell"/>
</dbReference>
<feature type="chain" id="PRO_5035169991" description="ATP-dependent transporter ycf16" evidence="10">
    <location>
        <begin position="19"/>
        <end position="762"/>
    </location>
</feature>
<dbReference type="PANTHER" id="PTHR24221">
    <property type="entry name" value="ATP-BINDING CASSETTE SUB-FAMILY B"/>
    <property type="match status" value="1"/>
</dbReference>
<dbReference type="PROSITE" id="PS50929">
    <property type="entry name" value="ABC_TM1F"/>
    <property type="match status" value="1"/>
</dbReference>
<dbReference type="GO" id="GO:0016887">
    <property type="term" value="F:ATP hydrolysis activity"/>
    <property type="evidence" value="ECO:0007669"/>
    <property type="project" value="InterPro"/>
</dbReference>
<name>A0A8J6CHU5_DIALT</name>
<dbReference type="SMART" id="SM00382">
    <property type="entry name" value="AAA"/>
    <property type="match status" value="1"/>
</dbReference>
<feature type="compositionally biased region" description="Acidic residues" evidence="8">
    <location>
        <begin position="465"/>
        <end position="475"/>
    </location>
</feature>
<evidence type="ECO:0000256" key="1">
    <source>
        <dbReference type="ARBA" id="ARBA00004141"/>
    </source>
</evidence>
<dbReference type="Gene3D" id="1.20.1560.10">
    <property type="entry name" value="ABC transporter type 1, transmembrane domain"/>
    <property type="match status" value="1"/>
</dbReference>
<keyword evidence="10" id="KW-0732">Signal</keyword>
<keyword evidence="14" id="KW-1185">Reference proteome</keyword>
<evidence type="ECO:0000256" key="8">
    <source>
        <dbReference type="SAM" id="MobiDB-lite"/>
    </source>
</evidence>
<evidence type="ECO:0000256" key="5">
    <source>
        <dbReference type="ARBA" id="ARBA00022989"/>
    </source>
</evidence>
<proteinExistence type="inferred from homology"/>
<feature type="transmembrane region" description="Helical" evidence="9">
    <location>
        <begin position="86"/>
        <end position="105"/>
    </location>
</feature>
<organism evidence="13 14">
    <name type="scientific">Diacronema lutheri</name>
    <name type="common">Unicellular marine alga</name>
    <name type="synonym">Monochrysis lutheri</name>
    <dbReference type="NCBI Taxonomy" id="2081491"/>
    <lineage>
        <taxon>Eukaryota</taxon>
        <taxon>Haptista</taxon>
        <taxon>Haptophyta</taxon>
        <taxon>Pavlovophyceae</taxon>
        <taxon>Pavlovales</taxon>
        <taxon>Pavlovaceae</taxon>
        <taxon>Diacronema</taxon>
    </lineage>
</organism>
<evidence type="ECO:0000259" key="11">
    <source>
        <dbReference type="PROSITE" id="PS50893"/>
    </source>
</evidence>
<feature type="signal peptide" evidence="10">
    <location>
        <begin position="1"/>
        <end position="18"/>
    </location>
</feature>
<evidence type="ECO:0000256" key="6">
    <source>
        <dbReference type="ARBA" id="ARBA00023136"/>
    </source>
</evidence>
<sequence length="762" mass="80103">MAVVALTMAALLVKATAGFATVASSAQRVTLVQVRPRFGVVCADAQVRSVAARIRGGGDAPLDAMRSRARELGGVLATHAWCAQPWSRRLAFLLAFACMAVAKVVGMRASFALARAIDCAATLAKGAPGPLLLTPAARALGAHIGLRVGAVLCEELRRCLFAPVAQHAVRSLSEAVFREAHEKESAWHDAQPAGGLDRVFHRGARALQTLLAAVCFNVAPTIFEACAVLVVLWRQCGATVCGCAAITFGATVAIGVVANEQRRAVYAEANRCDNALSSFFVHSLRTHELVKLASAESAECAGYAERVRRLLRLRVALGRSLALLNAAQRGAFGGGTLAILLLALRDVRSGRLAASKLVVLNGLLRQLSSPLQQLGSSYTAARQACVDLGAIIELARPEVGTEGKPRPRLPQLPADLGDGALSLERVTVDVHVAPRGRTDAIARVAGDGAVESEADMEACARAAAEEEEEEEEEEGKGEGDCADGGLRARRAERRGDGSVRLLSEVSLTVRRGERVAIIGPSGAGKSTLLRILAQLQPPSAGRVLLGGHDLARFDARSVRRRLAMVPHEGGLGALLERDADEHTADEPGASITLREWLRAAVRYAAPDASTTEVDGALAAVGLGTHAPEGDEGAARDARAGGASQRAAERERRPAGARKLSAGELLRLSLARALARRAAVLACDEPTANLDALSAARAGEALRRAAAESAVLVVTHDLRTVVDFDRIVVLDRGKCVAAGTHAELLGRCALYRELWATQSKRGD</sequence>
<dbReference type="InterPro" id="IPR027417">
    <property type="entry name" value="P-loop_NTPase"/>
</dbReference>
<comment type="subcellular location">
    <subcellularLocation>
        <location evidence="1">Membrane</location>
        <topology evidence="1">Multi-pass membrane protein</topology>
    </subcellularLocation>
</comment>